<dbReference type="InterPro" id="IPR003148">
    <property type="entry name" value="RCK_N"/>
</dbReference>
<proteinExistence type="predicted"/>
<dbReference type="InterPro" id="IPR036291">
    <property type="entry name" value="NAD(P)-bd_dom_sf"/>
</dbReference>
<evidence type="ECO:0000313" key="5">
    <source>
        <dbReference type="EMBL" id="ORA74797.1"/>
    </source>
</evidence>
<dbReference type="SUPFAM" id="SSF81324">
    <property type="entry name" value="Voltage-gated potassium channels"/>
    <property type="match status" value="1"/>
</dbReference>
<dbReference type="Gene3D" id="3.40.50.720">
    <property type="entry name" value="NAD(P)-binding Rossmann-like Domain"/>
    <property type="match status" value="2"/>
</dbReference>
<comment type="caution">
    <text evidence="5">The sequence shown here is derived from an EMBL/GenBank/DDBJ whole genome shotgun (WGS) entry which is preliminary data.</text>
</comment>
<dbReference type="Proteomes" id="UP000192566">
    <property type="component" value="Unassembled WGS sequence"/>
</dbReference>
<dbReference type="STRING" id="53376.BST25_08210"/>
<evidence type="ECO:0000256" key="2">
    <source>
        <dbReference type="SAM" id="Phobius"/>
    </source>
</evidence>
<dbReference type="PANTHER" id="PTHR43833">
    <property type="entry name" value="POTASSIUM CHANNEL PROTEIN 2-RELATED-RELATED"/>
    <property type="match status" value="1"/>
</dbReference>
<keyword evidence="6" id="KW-1185">Reference proteome</keyword>
<dbReference type="PROSITE" id="PS51202">
    <property type="entry name" value="RCK_C"/>
    <property type="match status" value="1"/>
</dbReference>
<dbReference type="PROSITE" id="PS51201">
    <property type="entry name" value="RCK_N"/>
    <property type="match status" value="1"/>
</dbReference>
<evidence type="ECO:0000313" key="6">
    <source>
        <dbReference type="Proteomes" id="UP000192566"/>
    </source>
</evidence>
<sequence>MVRSHIIVSGDDALATTIVEELNNAGVHIVKLTTATELADAGVARARAVICVGDDDATNLEIALLARKANPRVRVVARLANDVLRTAMAADKRPGAILDVADLAAPSVVEACLAHTVHPFEAAGIKFVVSGAEAPRDATLREIYGDLAPVAVIHGENSPSPGEVVTCPGRDLAVHAGDWTAMIGTADELAARGIKTPRPTETRSRRPPLRRVLDAARGLRDDVNPMFARALLAAACLLIGSTVVLRFCYQPHPKMTWLDALYFSTETIATVGYGDFSFLHQPTWLRLFSIMLMFAGVTTTALLVAFIADLLLSRRFAHSAGRRRARHLRNHVIVVGLGSFGSRVVADLTAAGYEVAVVERDENNRFLSAAADLDVPVIFGDATLRQTLDSAGVARARAVAVLTQDDMVNIETGIVLREMLGPRVMPEVVRPEVPLVLRVYDRALGAAVAQRFGFENVRSTVELAAPWFIGAAMGLQVLGTFSVGQRSFMVGAMHVAAGSELDGLKMFELSTHTRVIAITRQDAPVALHPRRDAWLGGGDTVYLVGPYRELLATLRKGQPPQEPATGDERASA</sequence>
<name>A0A1X0DR32_MYCHE</name>
<keyword evidence="2" id="KW-1133">Transmembrane helix</keyword>
<dbReference type="InterPro" id="IPR013099">
    <property type="entry name" value="K_chnl_dom"/>
</dbReference>
<dbReference type="InterPro" id="IPR050721">
    <property type="entry name" value="Trk_Ktr_HKT_K-transport"/>
</dbReference>
<dbReference type="Pfam" id="PF07885">
    <property type="entry name" value="Ion_trans_2"/>
    <property type="match status" value="1"/>
</dbReference>
<dbReference type="InterPro" id="IPR006037">
    <property type="entry name" value="RCK_C"/>
</dbReference>
<keyword evidence="2" id="KW-0812">Transmembrane</keyword>
<evidence type="ECO:0000259" key="3">
    <source>
        <dbReference type="PROSITE" id="PS51201"/>
    </source>
</evidence>
<dbReference type="RefSeq" id="WP_083073506.1">
    <property type="nucleotide sequence ID" value="NZ_AP022615.1"/>
</dbReference>
<evidence type="ECO:0000259" key="4">
    <source>
        <dbReference type="PROSITE" id="PS51202"/>
    </source>
</evidence>
<dbReference type="GO" id="GO:0006813">
    <property type="term" value="P:potassium ion transport"/>
    <property type="evidence" value="ECO:0007669"/>
    <property type="project" value="InterPro"/>
</dbReference>
<dbReference type="PANTHER" id="PTHR43833:SF11">
    <property type="entry name" value="VOLTAGE-GATED POTASSIUM CHANNEL KCH"/>
    <property type="match status" value="1"/>
</dbReference>
<dbReference type="EMBL" id="MVHR01000008">
    <property type="protein sequence ID" value="ORA74797.1"/>
    <property type="molecule type" value="Genomic_DNA"/>
</dbReference>
<accession>A0A1X0DR32</accession>
<organism evidence="5 6">
    <name type="scientific">Mycobacterium heidelbergense</name>
    <dbReference type="NCBI Taxonomy" id="53376"/>
    <lineage>
        <taxon>Bacteria</taxon>
        <taxon>Bacillati</taxon>
        <taxon>Actinomycetota</taxon>
        <taxon>Actinomycetes</taxon>
        <taxon>Mycobacteriales</taxon>
        <taxon>Mycobacteriaceae</taxon>
        <taxon>Mycobacterium</taxon>
        <taxon>Mycobacterium simiae complex</taxon>
    </lineage>
</organism>
<dbReference type="SUPFAM" id="SSF51735">
    <property type="entry name" value="NAD(P)-binding Rossmann-fold domains"/>
    <property type="match status" value="2"/>
</dbReference>
<feature type="transmembrane region" description="Helical" evidence="2">
    <location>
        <begin position="226"/>
        <end position="248"/>
    </location>
</feature>
<feature type="domain" description="RCK C-terminal" evidence="4">
    <location>
        <begin position="478"/>
        <end position="560"/>
    </location>
</feature>
<dbReference type="AlphaFoldDB" id="A0A1X0DR32"/>
<dbReference type="OrthoDB" id="440986at2"/>
<reference evidence="5 6" key="1">
    <citation type="submission" date="2017-02" db="EMBL/GenBank/DDBJ databases">
        <title>The new phylogeny of genus Mycobacterium.</title>
        <authorList>
            <person name="Tortoli E."/>
            <person name="Trovato A."/>
            <person name="Cirillo D.M."/>
        </authorList>
    </citation>
    <scope>NUCLEOTIDE SEQUENCE [LARGE SCALE GENOMIC DNA]</scope>
    <source>
        <strain evidence="5 6">DSM 44471</strain>
    </source>
</reference>
<comment type="subcellular location">
    <subcellularLocation>
        <location evidence="1">Cell membrane</location>
        <topology evidence="1">Multi-pass membrane protein</topology>
    </subcellularLocation>
</comment>
<feature type="domain" description="RCK N-terminal" evidence="3">
    <location>
        <begin position="329"/>
        <end position="444"/>
    </location>
</feature>
<feature type="transmembrane region" description="Helical" evidence="2">
    <location>
        <begin position="285"/>
        <end position="312"/>
    </location>
</feature>
<gene>
    <name evidence="5" type="ORF">BST25_08210</name>
</gene>
<dbReference type="GO" id="GO:0005886">
    <property type="term" value="C:plasma membrane"/>
    <property type="evidence" value="ECO:0007669"/>
    <property type="project" value="UniProtKB-SubCell"/>
</dbReference>
<protein>
    <submittedName>
        <fullName evidence="5">Potassium transporter TrkA</fullName>
    </submittedName>
</protein>
<dbReference type="Gene3D" id="1.10.287.70">
    <property type="match status" value="1"/>
</dbReference>
<evidence type="ECO:0000256" key="1">
    <source>
        <dbReference type="ARBA" id="ARBA00004651"/>
    </source>
</evidence>
<dbReference type="Pfam" id="PF02254">
    <property type="entry name" value="TrkA_N"/>
    <property type="match status" value="2"/>
</dbReference>
<keyword evidence="2" id="KW-0472">Membrane</keyword>
<dbReference type="GO" id="GO:0008324">
    <property type="term" value="F:monoatomic cation transmembrane transporter activity"/>
    <property type="evidence" value="ECO:0007669"/>
    <property type="project" value="InterPro"/>
</dbReference>